<dbReference type="EMBL" id="MN102098">
    <property type="protein sequence ID" value="QDJ96992.1"/>
    <property type="molecule type" value="Genomic_DNA"/>
</dbReference>
<sequence>MYHLLAQQNNPLNARMSAAIEMVQLANERYGVRPSLVLVLKYLDDPQRVPETIDINAQILDHHTHFKLLPKERRVVTHAHLGMDFSAERIGRKALEEDYGYHTHGKLETD</sequence>
<protein>
    <submittedName>
        <fullName evidence="1">Uncharacterized protein</fullName>
    </submittedName>
</protein>
<keyword evidence="2" id="KW-1185">Reference proteome</keyword>
<evidence type="ECO:0000313" key="1">
    <source>
        <dbReference type="EMBL" id="QDJ96992.1"/>
    </source>
</evidence>
<accession>A0A514TVF1</accession>
<reference evidence="1 2" key="1">
    <citation type="submission" date="2019-06" db="EMBL/GenBank/DDBJ databases">
        <title>Complete genome sequence of Aeromonas hydrophila bacteriophage D3.</title>
        <authorList>
            <person name="Rai S."/>
            <person name="Tyagi A."/>
            <person name="Kumar N."/>
            <person name="Singh N."/>
        </authorList>
    </citation>
    <scope>NUCLEOTIDE SEQUENCE [LARGE SCALE GENOMIC DNA]</scope>
</reference>
<evidence type="ECO:0000313" key="2">
    <source>
        <dbReference type="Proteomes" id="UP000319658"/>
    </source>
</evidence>
<dbReference type="Proteomes" id="UP000319658">
    <property type="component" value="Segment"/>
</dbReference>
<gene>
    <name evidence="1" type="ORF">D3_0262</name>
</gene>
<organism evidence="1 2">
    <name type="scientific">Aeromonas phage D3</name>
    <dbReference type="NCBI Taxonomy" id="2593327"/>
    <lineage>
        <taxon>Viruses</taxon>
        <taxon>Duplodnaviria</taxon>
        <taxon>Heunggongvirae</taxon>
        <taxon>Uroviricota</taxon>
        <taxon>Caudoviricetes</taxon>
        <taxon>Chimalliviridae</taxon>
        <taxon>Ludhianavirus</taxon>
        <taxon>Ludhianavirus D3</taxon>
    </lineage>
</organism>
<name>A0A514TVF1_9CAUD</name>
<proteinExistence type="predicted"/>